<reference evidence="16" key="1">
    <citation type="journal article" date="2019" name="Int. J. Syst. Evol. Microbiol.">
        <title>The Global Catalogue of Microorganisms (GCM) 10K type strain sequencing project: providing services to taxonomists for standard genome sequencing and annotation.</title>
        <authorList>
            <consortium name="The Broad Institute Genomics Platform"/>
            <consortium name="The Broad Institute Genome Sequencing Center for Infectious Disease"/>
            <person name="Wu L."/>
            <person name="Ma J."/>
        </authorList>
    </citation>
    <scope>NUCLEOTIDE SEQUENCE [LARGE SCALE GENOMIC DNA]</scope>
    <source>
        <strain evidence="16">JCM 12774</strain>
    </source>
</reference>
<evidence type="ECO:0000313" key="16">
    <source>
        <dbReference type="Proteomes" id="UP001500340"/>
    </source>
</evidence>
<evidence type="ECO:0000313" key="15">
    <source>
        <dbReference type="EMBL" id="GAA0388783.1"/>
    </source>
</evidence>
<dbReference type="PANTHER" id="PTHR34220:SF11">
    <property type="entry name" value="SENSOR PROTEIN KINASE HPTS"/>
    <property type="match status" value="1"/>
</dbReference>
<keyword evidence="4" id="KW-0808">Transferase</keyword>
<evidence type="ECO:0000256" key="3">
    <source>
        <dbReference type="ARBA" id="ARBA00022553"/>
    </source>
</evidence>
<dbReference type="RefSeq" id="WP_343860444.1">
    <property type="nucleotide sequence ID" value="NZ_BAAACX010000008.1"/>
</dbReference>
<comment type="subcellular location">
    <subcellularLocation>
        <location evidence="1">Cell membrane</location>
        <topology evidence="1">Multi-pass membrane protein</topology>
    </subcellularLocation>
</comment>
<evidence type="ECO:0000256" key="9">
    <source>
        <dbReference type="ARBA" id="ARBA00022989"/>
    </source>
</evidence>
<dbReference type="InterPro" id="IPR036890">
    <property type="entry name" value="HATPase_C_sf"/>
</dbReference>
<keyword evidence="2" id="KW-1003">Cell membrane</keyword>
<dbReference type="PANTHER" id="PTHR34220">
    <property type="entry name" value="SENSOR HISTIDINE KINASE YPDA"/>
    <property type="match status" value="1"/>
</dbReference>
<evidence type="ECO:0000256" key="11">
    <source>
        <dbReference type="ARBA" id="ARBA00023136"/>
    </source>
</evidence>
<keyword evidence="10" id="KW-0902">Two-component regulatory system</keyword>
<keyword evidence="3" id="KW-0597">Phosphoprotein</keyword>
<evidence type="ECO:0000256" key="12">
    <source>
        <dbReference type="SAM" id="Coils"/>
    </source>
</evidence>
<keyword evidence="12" id="KW-0175">Coiled coil</keyword>
<keyword evidence="11 13" id="KW-0472">Membrane</keyword>
<evidence type="ECO:0000256" key="7">
    <source>
        <dbReference type="ARBA" id="ARBA00022777"/>
    </source>
</evidence>
<dbReference type="Gene3D" id="6.10.340.10">
    <property type="match status" value="1"/>
</dbReference>
<evidence type="ECO:0000259" key="14">
    <source>
        <dbReference type="Pfam" id="PF06580"/>
    </source>
</evidence>
<evidence type="ECO:0000256" key="2">
    <source>
        <dbReference type="ARBA" id="ARBA00022475"/>
    </source>
</evidence>
<keyword evidence="5 13" id="KW-0812">Transmembrane</keyword>
<keyword evidence="6" id="KW-0547">Nucleotide-binding</keyword>
<feature type="coiled-coil region" evidence="12">
    <location>
        <begin position="341"/>
        <end position="380"/>
    </location>
</feature>
<evidence type="ECO:0000256" key="10">
    <source>
        <dbReference type="ARBA" id="ARBA00023012"/>
    </source>
</evidence>
<keyword evidence="9 13" id="KW-1133">Transmembrane helix</keyword>
<protein>
    <recommendedName>
        <fullName evidence="14">Signal transduction histidine kinase internal region domain-containing protein</fullName>
    </recommendedName>
</protein>
<feature type="transmembrane region" description="Helical" evidence="13">
    <location>
        <begin position="13"/>
        <end position="40"/>
    </location>
</feature>
<evidence type="ECO:0000256" key="4">
    <source>
        <dbReference type="ARBA" id="ARBA00022679"/>
    </source>
</evidence>
<dbReference type="InterPro" id="IPR050640">
    <property type="entry name" value="Bact_2-comp_sensor_kinase"/>
</dbReference>
<feature type="transmembrane region" description="Helical" evidence="13">
    <location>
        <begin position="281"/>
        <end position="303"/>
    </location>
</feature>
<name>A0ABP3I2W9_9BACL</name>
<keyword evidence="16" id="KW-1185">Reference proteome</keyword>
<gene>
    <name evidence="15" type="ORF">GCM10008933_19690</name>
</gene>
<accession>A0ABP3I2W9</accession>
<sequence>MSFLQIKIYRGKFIAYTVFVVSVGLGIGLLTCAILLYQWVDNARNEASSAFIRVENTFQYNADRIEAYMQRVYSNSGLMADVRCFLGNSAEGYLTSRLQESRYNQPLVSFPDDMKSFLYSGGQGDIIQVSLHTEQLGNMIRFDNNGNASFKFQLPNTDEAFQESIHKGFVYRKKLSDPNQISRQLGEFRFLVSSDRIFRNVNNYRVDQAAIVSVSGDIYPIVGANRHTEELARQAVADGRSQGYLSMGGLNGVFFVTHPSTKFDYQFVGLVDLGAMIRNQAGVLLTVFLIVLSAMISVLMLIVHNLRDDARFLHHIIHSMGRVKTADFTPETPARYRRNEYDMISRELEDMARQLDKYIRTEYLLKLKQQETEMKALQNQINPHFLYNTLEAIRSRALVNSDVDTADAIATLGALYRGIVKHENIITIGKELSLLQEYLKIMEFKYPDRFYYQFNVDETLLSLPTVKFWMQPLAENFFVHGFNPSNEFNLLVIKGWEAEKHFMLEIVDNGKWITEERLKEIRDTLFRKDDAPVKNIGLHNVYTRLHFFYGEGFAMKIENNEEAGVKISVIIPKEVALHVQTSDCG</sequence>
<dbReference type="InterPro" id="IPR010559">
    <property type="entry name" value="Sig_transdc_His_kin_internal"/>
</dbReference>
<evidence type="ECO:0000256" key="8">
    <source>
        <dbReference type="ARBA" id="ARBA00022840"/>
    </source>
</evidence>
<feature type="domain" description="Signal transduction histidine kinase internal region" evidence="14">
    <location>
        <begin position="373"/>
        <end position="450"/>
    </location>
</feature>
<evidence type="ECO:0000256" key="5">
    <source>
        <dbReference type="ARBA" id="ARBA00022692"/>
    </source>
</evidence>
<comment type="caution">
    <text evidence="15">The sequence shown here is derived from an EMBL/GenBank/DDBJ whole genome shotgun (WGS) entry which is preliminary data.</text>
</comment>
<proteinExistence type="predicted"/>
<keyword evidence="7" id="KW-0418">Kinase</keyword>
<organism evidence="15 16">
    <name type="scientific">Paenibacillus motobuensis</name>
    <dbReference type="NCBI Taxonomy" id="295324"/>
    <lineage>
        <taxon>Bacteria</taxon>
        <taxon>Bacillati</taxon>
        <taxon>Bacillota</taxon>
        <taxon>Bacilli</taxon>
        <taxon>Bacillales</taxon>
        <taxon>Paenibacillaceae</taxon>
        <taxon>Paenibacillus</taxon>
    </lineage>
</organism>
<evidence type="ECO:0000256" key="13">
    <source>
        <dbReference type="SAM" id="Phobius"/>
    </source>
</evidence>
<dbReference type="EMBL" id="BAAACX010000008">
    <property type="protein sequence ID" value="GAA0388783.1"/>
    <property type="molecule type" value="Genomic_DNA"/>
</dbReference>
<evidence type="ECO:0000256" key="1">
    <source>
        <dbReference type="ARBA" id="ARBA00004651"/>
    </source>
</evidence>
<dbReference type="Pfam" id="PF06580">
    <property type="entry name" value="His_kinase"/>
    <property type="match status" value="1"/>
</dbReference>
<dbReference type="Proteomes" id="UP001500340">
    <property type="component" value="Unassembled WGS sequence"/>
</dbReference>
<evidence type="ECO:0000256" key="6">
    <source>
        <dbReference type="ARBA" id="ARBA00022741"/>
    </source>
</evidence>
<dbReference type="Gene3D" id="3.30.565.10">
    <property type="entry name" value="Histidine kinase-like ATPase, C-terminal domain"/>
    <property type="match status" value="1"/>
</dbReference>
<dbReference type="SUPFAM" id="SSF55874">
    <property type="entry name" value="ATPase domain of HSP90 chaperone/DNA topoisomerase II/histidine kinase"/>
    <property type="match status" value="1"/>
</dbReference>
<keyword evidence="8" id="KW-0067">ATP-binding</keyword>